<dbReference type="AlphaFoldDB" id="Q7XMG9"/>
<feature type="compositionally biased region" description="Low complexity" evidence="1">
    <location>
        <begin position="124"/>
        <end position="134"/>
    </location>
</feature>
<sequence length="175" mass="19391">MATVSNRIIYRRARRIPQISRLRASGLAPKDPSVSRAIRIVLSGASANILWNNKICFPPNRRNNWYKGDVAAARPYRGGRCSVAHLPHLRRRRRRSADWRCSPLAARPARRGGGFHDSSEAAGPSSSSPWPKKPTTAHLTYGQRDNAATGPAIHNARMPDKTHAALGELERCPFV</sequence>
<proteinExistence type="predicted"/>
<reference evidence="3" key="2">
    <citation type="journal article" date="2008" name="Nucleic Acids Res.">
        <title>The rice annotation project database (RAP-DB): 2008 update.</title>
        <authorList>
            <consortium name="The rice annotation project (RAP)"/>
        </authorList>
    </citation>
    <scope>GENOME REANNOTATION</scope>
    <source>
        <strain evidence="3">cv. Nipponbare</strain>
    </source>
</reference>
<evidence type="ECO:0000256" key="1">
    <source>
        <dbReference type="SAM" id="MobiDB-lite"/>
    </source>
</evidence>
<gene>
    <name evidence="2" type="primary">OSJNBa0028I23.13</name>
</gene>
<organism evidence="2 3">
    <name type="scientific">Oryza sativa subsp. japonica</name>
    <name type="common">Rice</name>
    <dbReference type="NCBI Taxonomy" id="39947"/>
    <lineage>
        <taxon>Eukaryota</taxon>
        <taxon>Viridiplantae</taxon>
        <taxon>Streptophyta</taxon>
        <taxon>Embryophyta</taxon>
        <taxon>Tracheophyta</taxon>
        <taxon>Spermatophyta</taxon>
        <taxon>Magnoliopsida</taxon>
        <taxon>Liliopsida</taxon>
        <taxon>Poales</taxon>
        <taxon>Poaceae</taxon>
        <taxon>BOP clade</taxon>
        <taxon>Oryzoideae</taxon>
        <taxon>Oryzeae</taxon>
        <taxon>Oryzinae</taxon>
        <taxon>Oryza</taxon>
        <taxon>Oryza sativa</taxon>
    </lineage>
</organism>
<name>Q7XMG9_ORYSJ</name>
<feature type="region of interest" description="Disordered" evidence="1">
    <location>
        <begin position="108"/>
        <end position="155"/>
    </location>
</feature>
<accession>Q7XMG9</accession>
<dbReference type="EMBL" id="AL662944">
    <property type="protein sequence ID" value="CAE04631.3"/>
    <property type="molecule type" value="Genomic_DNA"/>
</dbReference>
<evidence type="ECO:0000313" key="2">
    <source>
        <dbReference type="EMBL" id="CAE04631.3"/>
    </source>
</evidence>
<reference evidence="3" key="1">
    <citation type="journal article" date="2005" name="Nature">
        <title>The map-based sequence of the rice genome.</title>
        <authorList>
            <consortium name="International rice genome sequencing project (IRGSP)"/>
            <person name="Matsumoto T."/>
            <person name="Wu J."/>
            <person name="Kanamori H."/>
            <person name="Katayose Y."/>
            <person name="Fujisawa M."/>
            <person name="Namiki N."/>
            <person name="Mizuno H."/>
            <person name="Yamamoto K."/>
            <person name="Antonio B.A."/>
            <person name="Baba T."/>
            <person name="Sakata K."/>
            <person name="Nagamura Y."/>
            <person name="Aoki H."/>
            <person name="Arikawa K."/>
            <person name="Arita K."/>
            <person name="Bito T."/>
            <person name="Chiden Y."/>
            <person name="Fujitsuka N."/>
            <person name="Fukunaka R."/>
            <person name="Hamada M."/>
            <person name="Harada C."/>
            <person name="Hayashi A."/>
            <person name="Hijishita S."/>
            <person name="Honda M."/>
            <person name="Hosokawa S."/>
            <person name="Ichikawa Y."/>
            <person name="Idonuma A."/>
            <person name="Iijima M."/>
            <person name="Ikeda M."/>
            <person name="Ikeno M."/>
            <person name="Ito K."/>
            <person name="Ito S."/>
            <person name="Ito T."/>
            <person name="Ito Y."/>
            <person name="Ito Y."/>
            <person name="Iwabuchi A."/>
            <person name="Kamiya K."/>
            <person name="Karasawa W."/>
            <person name="Kurita K."/>
            <person name="Katagiri S."/>
            <person name="Kikuta A."/>
            <person name="Kobayashi H."/>
            <person name="Kobayashi N."/>
            <person name="Machita K."/>
            <person name="Maehara T."/>
            <person name="Masukawa M."/>
            <person name="Mizubayashi T."/>
            <person name="Mukai Y."/>
            <person name="Nagasaki H."/>
            <person name="Nagata Y."/>
            <person name="Naito S."/>
            <person name="Nakashima M."/>
            <person name="Nakama Y."/>
            <person name="Nakamichi Y."/>
            <person name="Nakamura M."/>
            <person name="Meguro A."/>
            <person name="Negishi M."/>
            <person name="Ohta I."/>
            <person name="Ohta T."/>
            <person name="Okamoto M."/>
            <person name="Ono N."/>
            <person name="Saji S."/>
            <person name="Sakaguchi M."/>
            <person name="Sakai K."/>
            <person name="Shibata M."/>
            <person name="Shimokawa T."/>
            <person name="Song J."/>
            <person name="Takazaki Y."/>
            <person name="Terasawa K."/>
            <person name="Tsugane M."/>
            <person name="Tsuji K."/>
            <person name="Ueda S."/>
            <person name="Waki K."/>
            <person name="Yamagata H."/>
            <person name="Yamamoto M."/>
            <person name="Yamamoto S."/>
            <person name="Yamane H."/>
            <person name="Yoshiki S."/>
            <person name="Yoshihara R."/>
            <person name="Yukawa K."/>
            <person name="Zhong H."/>
            <person name="Yano M."/>
            <person name="Yuan Q."/>
            <person name="Ouyang S."/>
            <person name="Liu J."/>
            <person name="Jones K.M."/>
            <person name="Gansberger K."/>
            <person name="Moffat K."/>
            <person name="Hill J."/>
            <person name="Bera J."/>
            <person name="Fadrosh D."/>
            <person name="Jin S."/>
            <person name="Johri S."/>
            <person name="Kim M."/>
            <person name="Overton L."/>
            <person name="Reardon M."/>
            <person name="Tsitrin T."/>
            <person name="Vuong H."/>
            <person name="Weaver B."/>
            <person name="Ciecko A."/>
            <person name="Tallon L."/>
            <person name="Jackson J."/>
            <person name="Pai G."/>
            <person name="Aken S.V."/>
            <person name="Utterback T."/>
            <person name="Reidmuller S."/>
            <person name="Feldblyum T."/>
            <person name="Hsiao J."/>
            <person name="Zismann V."/>
            <person name="Iobst S."/>
            <person name="de Vazeille A.R."/>
            <person name="Buell C.R."/>
            <person name="Ying K."/>
            <person name="Li Y."/>
            <person name="Lu T."/>
            <person name="Huang Y."/>
            <person name="Zhao Q."/>
            <person name="Feng Q."/>
            <person name="Zhang L."/>
            <person name="Zhu J."/>
            <person name="Weng Q."/>
            <person name="Mu J."/>
            <person name="Lu Y."/>
            <person name="Fan D."/>
            <person name="Liu Y."/>
            <person name="Guan J."/>
            <person name="Zhang Y."/>
            <person name="Yu S."/>
            <person name="Liu X."/>
            <person name="Zhang Y."/>
            <person name="Hong G."/>
            <person name="Han B."/>
            <person name="Choisne N."/>
            <person name="Demange N."/>
            <person name="Orjeda G."/>
            <person name="Samain S."/>
            <person name="Cattolico L."/>
            <person name="Pelletier E."/>
            <person name="Couloux A."/>
            <person name="Segurens B."/>
            <person name="Wincker P."/>
            <person name="D'Hont A."/>
            <person name="Scarpelli C."/>
            <person name="Weissenbach J."/>
            <person name="Salanoubat M."/>
            <person name="Quetier F."/>
            <person name="Yu Y."/>
            <person name="Kim H.R."/>
            <person name="Rambo T."/>
            <person name="Currie J."/>
            <person name="Collura K."/>
            <person name="Luo M."/>
            <person name="Yang T."/>
            <person name="Ammiraju J.S.S."/>
            <person name="Engler F."/>
            <person name="Soderlund C."/>
            <person name="Wing R.A."/>
            <person name="Palmer L.E."/>
            <person name="de la Bastide M."/>
            <person name="Spiegel L."/>
            <person name="Nascimento L."/>
            <person name="Zutavern T."/>
            <person name="O'Shaughnessy A."/>
            <person name="Dike S."/>
            <person name="Dedhia N."/>
            <person name="Preston R."/>
            <person name="Balija V."/>
            <person name="McCombie W.R."/>
            <person name="Chow T."/>
            <person name="Chen H."/>
            <person name="Chung M."/>
            <person name="Chen C."/>
            <person name="Shaw J."/>
            <person name="Wu H."/>
            <person name="Hsiao K."/>
            <person name="Chao Y."/>
            <person name="Chu M."/>
            <person name="Cheng C."/>
            <person name="Hour A."/>
            <person name="Lee P."/>
            <person name="Lin S."/>
            <person name="Lin Y."/>
            <person name="Liou J."/>
            <person name="Liu S."/>
            <person name="Hsing Y."/>
            <person name="Raghuvanshi S."/>
            <person name="Mohanty A."/>
            <person name="Bharti A.K."/>
            <person name="Gaur A."/>
            <person name="Gupta V."/>
            <person name="Kumar D."/>
            <person name="Ravi V."/>
            <person name="Vij S."/>
            <person name="Kapur A."/>
            <person name="Khurana P."/>
            <person name="Khurana P."/>
            <person name="Khurana J.P."/>
            <person name="Tyagi A.K."/>
            <person name="Gaikwad K."/>
            <person name="Singh A."/>
            <person name="Dalal V."/>
            <person name="Srivastava S."/>
            <person name="Dixit A."/>
            <person name="Pal A.K."/>
            <person name="Ghazi I.A."/>
            <person name="Yadav M."/>
            <person name="Pandit A."/>
            <person name="Bhargava A."/>
            <person name="Sureshbabu K."/>
            <person name="Batra K."/>
            <person name="Sharma T.R."/>
            <person name="Mohapatra T."/>
            <person name="Singh N.K."/>
            <person name="Messing J."/>
            <person name="Nelson A.B."/>
            <person name="Fuks G."/>
            <person name="Kavchok S."/>
            <person name="Keizer G."/>
            <person name="Linton E."/>
            <person name="Llaca V."/>
            <person name="Song R."/>
            <person name="Tanyolac B."/>
            <person name="Young S."/>
            <person name="Ho-Il K."/>
            <person name="Hahn J.H."/>
            <person name="Sangsakoo G."/>
            <person name="Vanavichit A."/>
            <person name="de Mattos Luiz.A.T."/>
            <person name="Zimmer P.D."/>
            <person name="Malone G."/>
            <person name="Dellagostin O."/>
            <person name="de Oliveira A.C."/>
            <person name="Bevan M."/>
            <person name="Bancroft I."/>
            <person name="Minx P."/>
            <person name="Cordum H."/>
            <person name="Wilson R."/>
            <person name="Cheng Z."/>
            <person name="Jin W."/>
            <person name="Jiang J."/>
            <person name="Leong S.A."/>
            <person name="Iwama H."/>
            <person name="Gojobori T."/>
            <person name="Itoh T."/>
            <person name="Niimura Y."/>
            <person name="Fujii Y."/>
            <person name="Habara T."/>
            <person name="Sakai H."/>
            <person name="Sato Y."/>
            <person name="Wilson G."/>
            <person name="Kumar K."/>
            <person name="McCouch S."/>
            <person name="Juretic N."/>
            <person name="Hoen D."/>
            <person name="Wright S."/>
            <person name="Bruskiewich R."/>
            <person name="Bureau T."/>
            <person name="Miyao A."/>
            <person name="Hirochika H."/>
            <person name="Nishikawa T."/>
            <person name="Kadowaki K."/>
            <person name="Sugiura M."/>
            <person name="Burr B."/>
            <person name="Sasaki T."/>
        </authorList>
    </citation>
    <scope>NUCLEOTIDE SEQUENCE [LARGE SCALE GENOMIC DNA]</scope>
    <source>
        <strain evidence="3">cv. Nipponbare</strain>
    </source>
</reference>
<protein>
    <submittedName>
        <fullName evidence="2">OSJNBa0028I23.13 protein</fullName>
    </submittedName>
</protein>
<dbReference type="Proteomes" id="UP000000763">
    <property type="component" value="Chromosome 4"/>
</dbReference>
<evidence type="ECO:0000313" key="3">
    <source>
        <dbReference type="Proteomes" id="UP000000763"/>
    </source>
</evidence>